<protein>
    <submittedName>
        <fullName evidence="2">Uncharacterized protein</fullName>
    </submittedName>
</protein>
<proteinExistence type="predicted"/>
<evidence type="ECO:0000313" key="2">
    <source>
        <dbReference type="EMBL" id="RKR12691.1"/>
    </source>
</evidence>
<name>A0A495E7R4_9MICC</name>
<accession>A0A495E7R4</accession>
<dbReference type="AlphaFoldDB" id="A0A495E7R4"/>
<sequence length="164" mass="16512">MEAARDFIPFGDDGQGTGPARASGVDVALAALRAAGATAEDAASWDFRAASDFAGRVEELSRWVEYQQLVAAAAVDRTRTQTTPAAGTAATSWTTGWREETASAAVTAGRMSGAAEGGAAGTGGVYGSVAAGGPGGPGSVDDGYRNTVEFLRARLLIGAGEARR</sequence>
<comment type="caution">
    <text evidence="2">The sequence shown here is derived from an EMBL/GenBank/DDBJ whole genome shotgun (WGS) entry which is preliminary data.</text>
</comment>
<dbReference type="Proteomes" id="UP000276055">
    <property type="component" value="Unassembled WGS sequence"/>
</dbReference>
<feature type="region of interest" description="Disordered" evidence="1">
    <location>
        <begin position="1"/>
        <end position="21"/>
    </location>
</feature>
<gene>
    <name evidence="2" type="ORF">C8D78_3798</name>
</gene>
<reference evidence="2 3" key="1">
    <citation type="submission" date="2018-10" db="EMBL/GenBank/DDBJ databases">
        <title>Genomic Encyclopedia of Type Strains, Phase IV (KMG-IV): sequencing the most valuable type-strain genomes for metagenomic binning, comparative biology and taxonomic classification.</title>
        <authorList>
            <person name="Goeker M."/>
        </authorList>
    </citation>
    <scope>NUCLEOTIDE SEQUENCE [LARGE SCALE GENOMIC DNA]</scope>
    <source>
        <strain evidence="2 3">DSM 25586</strain>
    </source>
</reference>
<organism evidence="2 3">
    <name type="scientific">Arthrobacter oryzae</name>
    <dbReference type="NCBI Taxonomy" id="409290"/>
    <lineage>
        <taxon>Bacteria</taxon>
        <taxon>Bacillati</taxon>
        <taxon>Actinomycetota</taxon>
        <taxon>Actinomycetes</taxon>
        <taxon>Micrococcales</taxon>
        <taxon>Micrococcaceae</taxon>
        <taxon>Arthrobacter</taxon>
    </lineage>
</organism>
<evidence type="ECO:0000256" key="1">
    <source>
        <dbReference type="SAM" id="MobiDB-lite"/>
    </source>
</evidence>
<feature type="non-terminal residue" evidence="2">
    <location>
        <position position="164"/>
    </location>
</feature>
<evidence type="ECO:0000313" key="3">
    <source>
        <dbReference type="Proteomes" id="UP000276055"/>
    </source>
</evidence>
<dbReference type="EMBL" id="RBIR01000012">
    <property type="protein sequence ID" value="RKR12691.1"/>
    <property type="molecule type" value="Genomic_DNA"/>
</dbReference>